<dbReference type="Proteomes" id="UP000019335">
    <property type="component" value="Chromosome 13"/>
</dbReference>
<feature type="compositionally biased region" description="Acidic residues" evidence="6">
    <location>
        <begin position="249"/>
        <end position="266"/>
    </location>
</feature>
<dbReference type="Pfam" id="PF01974">
    <property type="entry name" value="tRNA_int_endo"/>
    <property type="match status" value="1"/>
</dbReference>
<dbReference type="EC" id="4.6.1.16" evidence="2"/>
<feature type="region of interest" description="Disordered" evidence="6">
    <location>
        <begin position="174"/>
        <end position="374"/>
    </location>
</feature>
<evidence type="ECO:0000256" key="1">
    <source>
        <dbReference type="ARBA" id="ARBA00008078"/>
    </source>
</evidence>
<gene>
    <name evidence="8" type="ORF">Naga_100255g3</name>
</gene>
<feature type="region of interest" description="Disordered" evidence="6">
    <location>
        <begin position="503"/>
        <end position="544"/>
    </location>
</feature>
<dbReference type="InterPro" id="IPR036167">
    <property type="entry name" value="tRNA_intron_Endo_cat-like_sf"/>
</dbReference>
<dbReference type="InterPro" id="IPR006677">
    <property type="entry name" value="tRNA_intron_Endonuc_cat-like"/>
</dbReference>
<dbReference type="GO" id="GO:0003676">
    <property type="term" value="F:nucleic acid binding"/>
    <property type="evidence" value="ECO:0007669"/>
    <property type="project" value="InterPro"/>
</dbReference>
<dbReference type="PANTHER" id="PTHR13070:SF0">
    <property type="entry name" value="TRNA-SPLICING ENDONUCLEASE SUBUNIT SEN34"/>
    <property type="match status" value="1"/>
</dbReference>
<dbReference type="SUPFAM" id="SSF53032">
    <property type="entry name" value="tRNA-intron endonuclease catalytic domain-like"/>
    <property type="match status" value="1"/>
</dbReference>
<name>W7TF33_9STRA</name>
<reference evidence="8 9" key="1">
    <citation type="journal article" date="2014" name="Mol. Plant">
        <title>Chromosome Scale Genome Assembly and Transcriptome Profiling of Nannochloropsis gaditana in Nitrogen Depletion.</title>
        <authorList>
            <person name="Corteggiani Carpinelli E."/>
            <person name="Telatin A."/>
            <person name="Vitulo N."/>
            <person name="Forcato C."/>
            <person name="D'Angelo M."/>
            <person name="Schiavon R."/>
            <person name="Vezzi A."/>
            <person name="Giacometti G.M."/>
            <person name="Morosinotto T."/>
            <person name="Valle G."/>
        </authorList>
    </citation>
    <scope>NUCLEOTIDE SEQUENCE [LARGE SCALE GENOMIC DNA]</scope>
    <source>
        <strain evidence="8 9">B-31</strain>
    </source>
</reference>
<organism evidence="8 9">
    <name type="scientific">Nannochloropsis gaditana</name>
    <dbReference type="NCBI Taxonomy" id="72520"/>
    <lineage>
        <taxon>Eukaryota</taxon>
        <taxon>Sar</taxon>
        <taxon>Stramenopiles</taxon>
        <taxon>Ochrophyta</taxon>
        <taxon>Eustigmatophyceae</taxon>
        <taxon>Eustigmatales</taxon>
        <taxon>Monodopsidaceae</taxon>
        <taxon>Nannochloropsis</taxon>
    </lineage>
</organism>
<comment type="catalytic activity">
    <reaction evidence="5">
        <text>pretRNA = a 3'-half-tRNA molecule with a 5'-OH end + a 5'-half-tRNA molecule with a 2',3'-cyclic phosphate end + an intron with a 2',3'-cyclic phosphate and a 5'-hydroxyl terminus.</text>
        <dbReference type="EC" id="4.6.1.16"/>
    </reaction>
</comment>
<dbReference type="InterPro" id="IPR011856">
    <property type="entry name" value="tRNA_endonuc-like_dom_sf"/>
</dbReference>
<feature type="compositionally biased region" description="Polar residues" evidence="6">
    <location>
        <begin position="59"/>
        <end position="73"/>
    </location>
</feature>
<evidence type="ECO:0000256" key="3">
    <source>
        <dbReference type="ARBA" id="ARBA00022694"/>
    </source>
</evidence>
<dbReference type="CDD" id="cd22363">
    <property type="entry name" value="tRNA-intron_lyase_C"/>
    <property type="match status" value="1"/>
</dbReference>
<dbReference type="GO" id="GO:0000379">
    <property type="term" value="P:tRNA-type intron splice site recognition and cleavage"/>
    <property type="evidence" value="ECO:0007669"/>
    <property type="project" value="TreeGrafter"/>
</dbReference>
<comment type="caution">
    <text evidence="8">The sequence shown here is derived from an EMBL/GenBank/DDBJ whole genome shotgun (WGS) entry which is preliminary data.</text>
</comment>
<evidence type="ECO:0000313" key="8">
    <source>
        <dbReference type="EMBL" id="EWM24772.1"/>
    </source>
</evidence>
<evidence type="ECO:0000256" key="6">
    <source>
        <dbReference type="SAM" id="MobiDB-lite"/>
    </source>
</evidence>
<feature type="region of interest" description="Disordered" evidence="6">
    <location>
        <begin position="59"/>
        <end position="106"/>
    </location>
</feature>
<dbReference type="EMBL" id="AZIL01001132">
    <property type="protein sequence ID" value="EWM24772.1"/>
    <property type="molecule type" value="Genomic_DNA"/>
</dbReference>
<evidence type="ECO:0000256" key="5">
    <source>
        <dbReference type="ARBA" id="ARBA00034031"/>
    </source>
</evidence>
<keyword evidence="3" id="KW-0819">tRNA processing</keyword>
<evidence type="ECO:0000256" key="2">
    <source>
        <dbReference type="ARBA" id="ARBA00012573"/>
    </source>
</evidence>
<keyword evidence="4" id="KW-0456">Lyase</keyword>
<protein>
    <recommendedName>
        <fullName evidence="2">tRNA-intron lyase</fullName>
        <ecNumber evidence="2">4.6.1.16</ecNumber>
    </recommendedName>
</protein>
<feature type="compositionally biased region" description="Basic and acidic residues" evidence="6">
    <location>
        <begin position="174"/>
        <end position="196"/>
    </location>
</feature>
<accession>W7TF33</accession>
<feature type="compositionally biased region" description="Basic and acidic residues" evidence="6">
    <location>
        <begin position="503"/>
        <end position="532"/>
    </location>
</feature>
<dbReference type="PANTHER" id="PTHR13070">
    <property type="entry name" value="TRNA-SPLICING ENDONUCLEASE SUBUNIT SEN34-RELATED"/>
    <property type="match status" value="1"/>
</dbReference>
<dbReference type="GO" id="GO:0000213">
    <property type="term" value="F:tRNA-intron lyase activity"/>
    <property type="evidence" value="ECO:0007669"/>
    <property type="project" value="UniProtKB-EC"/>
</dbReference>
<evidence type="ECO:0000256" key="4">
    <source>
        <dbReference type="ARBA" id="ARBA00023239"/>
    </source>
</evidence>
<dbReference type="GO" id="GO:0005634">
    <property type="term" value="C:nucleus"/>
    <property type="evidence" value="ECO:0007669"/>
    <property type="project" value="UniProtKB-ARBA"/>
</dbReference>
<feature type="compositionally biased region" description="Low complexity" evidence="6">
    <location>
        <begin position="336"/>
        <end position="363"/>
    </location>
</feature>
<dbReference type="AlphaFoldDB" id="W7TF33"/>
<comment type="similarity">
    <text evidence="1">Belongs to the tRNA-intron endonuclease family.</text>
</comment>
<proteinExistence type="inferred from homology"/>
<keyword evidence="9" id="KW-1185">Reference proteome</keyword>
<feature type="compositionally biased region" description="Basic and acidic residues" evidence="6">
    <location>
        <begin position="223"/>
        <end position="240"/>
    </location>
</feature>
<dbReference type="Gene3D" id="3.40.1350.10">
    <property type="match status" value="1"/>
</dbReference>
<feature type="compositionally biased region" description="Pro residues" evidence="6">
    <location>
        <begin position="207"/>
        <end position="217"/>
    </location>
</feature>
<sequence length="584" mass="63110">MDDNTEEVINDSTVEIKLPTAQSEKIGANEPVEQLQRPTWTEKGKNDFVQRLPEEALSCSTHSTPLQQGNPTKINDEILSADPGNDPSLKKRERCEEMEDKDDLIPKKRPKEFKTWFPSSAHISTAVPVAVMPSALSLMVDEGILRMGEEAPRADTDYFDKRVVDAAAVRAIEEEREENKRRRLEVARQRAAEEQRALAAAMGASPSLPPSLLPSLPPSSRRFTGEARGGEREAGGKGNEEGCQGVEENAGEEGGESGDRSDEEGEERGGREKGEGLMGRSGGEKGREQGEGAAEEEGQGGGKESSGKEEMVVEEASTAAPPAVENGAHADLTRTPPASSSLPPSLPPSFLSDSSSSSHPSSLNGPGTARLPPPSAFAHLEQVASQHLLPPRPLSNPPSIPPSLPLVRGLADMSGYHSLEERMLRAVYRDLWERGLTIGSGGAYGADFTAYEGDPMAFHSFAAIIVLPASSPLSARALSASVRLEQSVVKLLVYAVCHRREGEEEHMEGRGEKRTGEGGENGGEEREKDVRMETSTFAEGKGKEGDVGTRAAITRFGWPRRSYVGGFMIEYMTLRFISVTRRME</sequence>
<evidence type="ECO:0000259" key="7">
    <source>
        <dbReference type="Pfam" id="PF01974"/>
    </source>
</evidence>
<dbReference type="OrthoDB" id="48041at2759"/>
<evidence type="ECO:0000313" key="9">
    <source>
        <dbReference type="Proteomes" id="UP000019335"/>
    </source>
</evidence>
<feature type="domain" description="tRNA intron endonuclease catalytic" evidence="7">
    <location>
        <begin position="426"/>
        <end position="499"/>
    </location>
</feature>